<protein>
    <recommendedName>
        <fullName evidence="5">Glutaredoxin domain-containing protein</fullName>
    </recommendedName>
</protein>
<organism evidence="6 7">
    <name type="scientific">Fusarium equiseti</name>
    <name type="common">Fusarium scirpi</name>
    <dbReference type="NCBI Taxonomy" id="61235"/>
    <lineage>
        <taxon>Eukaryota</taxon>
        <taxon>Fungi</taxon>
        <taxon>Dikarya</taxon>
        <taxon>Ascomycota</taxon>
        <taxon>Pezizomycotina</taxon>
        <taxon>Sordariomycetes</taxon>
        <taxon>Hypocreomycetidae</taxon>
        <taxon>Hypocreales</taxon>
        <taxon>Nectriaceae</taxon>
        <taxon>Fusarium</taxon>
        <taxon>Fusarium incarnatum-equiseti species complex</taxon>
    </lineage>
</organism>
<dbReference type="FunFam" id="3.40.30.10:FF:000012">
    <property type="entry name" value="Monothiol glutaredoxin"/>
    <property type="match status" value="1"/>
</dbReference>
<keyword evidence="2" id="KW-0408">Iron</keyword>
<feature type="compositionally biased region" description="Polar residues" evidence="4">
    <location>
        <begin position="18"/>
        <end position="28"/>
    </location>
</feature>
<reference evidence="6" key="1">
    <citation type="submission" date="2021-05" db="EMBL/GenBank/DDBJ databases">
        <authorList>
            <person name="Khan N."/>
        </authorList>
    </citation>
    <scope>NUCLEOTIDE SEQUENCE</scope>
</reference>
<dbReference type="GO" id="GO:0005634">
    <property type="term" value="C:nucleus"/>
    <property type="evidence" value="ECO:0007669"/>
    <property type="project" value="TreeGrafter"/>
</dbReference>
<name>A0A8J2IZP5_FUSEQ</name>
<dbReference type="InterPro" id="IPR004480">
    <property type="entry name" value="Monothiol_GRX-rel"/>
</dbReference>
<evidence type="ECO:0000256" key="4">
    <source>
        <dbReference type="SAM" id="MobiDB-lite"/>
    </source>
</evidence>
<dbReference type="GO" id="GO:0005829">
    <property type="term" value="C:cytosol"/>
    <property type="evidence" value="ECO:0007669"/>
    <property type="project" value="TreeGrafter"/>
</dbReference>
<dbReference type="AlphaFoldDB" id="A0A8J2IZP5"/>
<proteinExistence type="predicted"/>
<gene>
    <name evidence="6" type="ORF">FEQUK3_LOCUS4698</name>
</gene>
<dbReference type="GO" id="GO:0015036">
    <property type="term" value="F:disulfide oxidoreductase activity"/>
    <property type="evidence" value="ECO:0007669"/>
    <property type="project" value="UniProtKB-ARBA"/>
</dbReference>
<evidence type="ECO:0000259" key="5">
    <source>
        <dbReference type="Pfam" id="PF00462"/>
    </source>
</evidence>
<comment type="caution">
    <text evidence="6">The sequence shown here is derived from an EMBL/GenBank/DDBJ whole genome shotgun (WGS) entry which is preliminary data.</text>
</comment>
<dbReference type="PANTHER" id="PTHR10293:SF73">
    <property type="entry name" value="GLUTAREDOXIN-3"/>
    <property type="match status" value="1"/>
</dbReference>
<dbReference type="PANTHER" id="PTHR10293">
    <property type="entry name" value="GLUTAREDOXIN FAMILY MEMBER"/>
    <property type="match status" value="1"/>
</dbReference>
<feature type="region of interest" description="Disordered" evidence="4">
    <location>
        <begin position="1"/>
        <end position="28"/>
    </location>
</feature>
<feature type="domain" description="Glutaredoxin" evidence="5">
    <location>
        <begin position="49"/>
        <end position="113"/>
    </location>
</feature>
<dbReference type="GO" id="GO:0051537">
    <property type="term" value="F:2 iron, 2 sulfur cluster binding"/>
    <property type="evidence" value="ECO:0007669"/>
    <property type="project" value="TreeGrafter"/>
</dbReference>
<sequence length="124" mass="13710">MSVETENAVLPPHIAHSNAPSTSDPAISTETSQEALFARLTELVQEAPIMLFMKGTPKSPVCRFSRRIVRVLNDHKIMYSSFNVLSDEDIRQGLKAFGEWPTFPQLWVNGDLVGGLDVVCIAKP</sequence>
<dbReference type="CDD" id="cd03028">
    <property type="entry name" value="GRX_PICOT_like"/>
    <property type="match status" value="1"/>
</dbReference>
<dbReference type="GO" id="GO:0046872">
    <property type="term" value="F:metal ion binding"/>
    <property type="evidence" value="ECO:0007669"/>
    <property type="project" value="UniProtKB-KW"/>
</dbReference>
<evidence type="ECO:0000256" key="3">
    <source>
        <dbReference type="ARBA" id="ARBA00023014"/>
    </source>
</evidence>
<keyword evidence="1" id="KW-0479">Metal-binding</keyword>
<dbReference type="EMBL" id="CAJSTJ010000128">
    <property type="protein sequence ID" value="CAG7559033.1"/>
    <property type="molecule type" value="Genomic_DNA"/>
</dbReference>
<dbReference type="InterPro" id="IPR002109">
    <property type="entry name" value="Glutaredoxin"/>
</dbReference>
<evidence type="ECO:0000256" key="2">
    <source>
        <dbReference type="ARBA" id="ARBA00023004"/>
    </source>
</evidence>
<dbReference type="Proteomes" id="UP000693738">
    <property type="component" value="Unassembled WGS sequence"/>
</dbReference>
<keyword evidence="3" id="KW-0411">Iron-sulfur</keyword>
<evidence type="ECO:0000313" key="7">
    <source>
        <dbReference type="Proteomes" id="UP000693738"/>
    </source>
</evidence>
<dbReference type="Pfam" id="PF00462">
    <property type="entry name" value="Glutaredoxin"/>
    <property type="match status" value="1"/>
</dbReference>
<dbReference type="PROSITE" id="PS51354">
    <property type="entry name" value="GLUTAREDOXIN_2"/>
    <property type="match status" value="1"/>
</dbReference>
<dbReference type="InterPro" id="IPR033658">
    <property type="entry name" value="GRX_PICOT-like"/>
</dbReference>
<accession>A0A8J2IZP5</accession>
<evidence type="ECO:0000313" key="6">
    <source>
        <dbReference type="EMBL" id="CAG7559033.1"/>
    </source>
</evidence>
<dbReference type="GO" id="GO:0006879">
    <property type="term" value="P:intracellular iron ion homeostasis"/>
    <property type="evidence" value="ECO:0007669"/>
    <property type="project" value="TreeGrafter"/>
</dbReference>
<evidence type="ECO:0000256" key="1">
    <source>
        <dbReference type="ARBA" id="ARBA00022723"/>
    </source>
</evidence>